<keyword evidence="2" id="KW-1185">Reference proteome</keyword>
<accession>E5E414</accession>
<dbReference type="EMBL" id="GU911519">
    <property type="protein sequence ID" value="ADG35998.1"/>
    <property type="molecule type" value="Genomic_DNA"/>
</dbReference>
<protein>
    <submittedName>
        <fullName evidence="1">Uncharacterized protein</fullName>
    </submittedName>
</protein>
<name>E5E414_9CAUD</name>
<dbReference type="GeneID" id="9925924"/>
<dbReference type="KEGG" id="vg:9925924"/>
<proteinExistence type="predicted"/>
<organism evidence="1 2">
    <name type="scientific">Acinetobacter phage Acj61</name>
    <dbReference type="NCBI Taxonomy" id="760732"/>
    <lineage>
        <taxon>Viruses</taxon>
        <taxon>Duplodnaviria</taxon>
        <taxon>Heunggongvirae</taxon>
        <taxon>Uroviricota</taxon>
        <taxon>Caudoviricetes</taxon>
        <taxon>Pantevenvirales</taxon>
        <taxon>Straboviridae</taxon>
        <taxon>Twarogvirinae</taxon>
        <taxon>Lasallevirus</taxon>
        <taxon>Lasallevirus Acj61</taxon>
        <taxon>Acinetobacter virus Acj61</taxon>
    </lineage>
</organism>
<evidence type="ECO:0000313" key="1">
    <source>
        <dbReference type="EMBL" id="ADG35998.1"/>
    </source>
</evidence>
<evidence type="ECO:0000313" key="2">
    <source>
        <dbReference type="Proteomes" id="UP000008730"/>
    </source>
</evidence>
<gene>
    <name evidence="1" type="ORF">Acj61p033</name>
</gene>
<dbReference type="Proteomes" id="UP000008730">
    <property type="component" value="Segment"/>
</dbReference>
<dbReference type="RefSeq" id="YP_004009650.1">
    <property type="nucleotide sequence ID" value="NC_014661.1"/>
</dbReference>
<reference evidence="1 2" key="1">
    <citation type="journal article" date="2010" name="Virol. J.">
        <title>Genomes of the T4-related bacteriophages as windows on microbial genome evolution.</title>
        <authorList>
            <person name="Petrov V.M."/>
            <person name="Ratnayaka S."/>
            <person name="Nolan J.M."/>
            <person name="Miller E.S."/>
            <person name="Karam J.D."/>
        </authorList>
    </citation>
    <scope>NUCLEOTIDE SEQUENCE [LARGE SCALE GENOMIC DNA]</scope>
</reference>
<sequence>MVKSFENLQTFAPNQKSNFRCFTLVVMQTKTIASLMNQNGQ</sequence>